<dbReference type="Proteomes" id="UP000559404">
    <property type="component" value="Unassembled WGS sequence"/>
</dbReference>
<proteinExistence type="inferred from homology"/>
<evidence type="ECO:0000313" key="3">
    <source>
        <dbReference type="EMBL" id="MBA4610083.1"/>
    </source>
</evidence>
<organism evidence="3 4">
    <name type="scientific">Stappia taiwanensis</name>
    <dbReference type="NCBI Taxonomy" id="992267"/>
    <lineage>
        <taxon>Bacteria</taxon>
        <taxon>Pseudomonadati</taxon>
        <taxon>Pseudomonadota</taxon>
        <taxon>Alphaproteobacteria</taxon>
        <taxon>Hyphomicrobiales</taxon>
        <taxon>Stappiaceae</taxon>
        <taxon>Stappia</taxon>
    </lineage>
</organism>
<keyword evidence="4" id="KW-1185">Reference proteome</keyword>
<sequence length="257" mass="26568">MGRDLTGRCYVVTGGASGIGLATARRLLADGARVALLDLDEDRLAEAQRLLLQEAPDPADERVATELVDICDEDSVFAAFAAVRGHFMASLSGLVNSAGIARNVPFVDTSAAMMRQVLDVNVVGTFLCARAFVDSGPEDGAAIVNITSVSGMTGNTGRSAYGASKGAVIALTRVMATELAEFGIRVNAVAPGPVRTPMVAALHAEGGADQWTGRIPLRRYGEPEELAEAIGFLVSPSASFVTGEVMVVDGGFLVAGV</sequence>
<dbReference type="Pfam" id="PF13561">
    <property type="entry name" value="adh_short_C2"/>
    <property type="match status" value="1"/>
</dbReference>
<dbReference type="SMART" id="SM00822">
    <property type="entry name" value="PKS_KR"/>
    <property type="match status" value="1"/>
</dbReference>
<evidence type="ECO:0000313" key="4">
    <source>
        <dbReference type="Proteomes" id="UP000559404"/>
    </source>
</evidence>
<dbReference type="PRINTS" id="PR00081">
    <property type="entry name" value="GDHRDH"/>
</dbReference>
<dbReference type="CDD" id="cd05233">
    <property type="entry name" value="SDR_c"/>
    <property type="match status" value="1"/>
</dbReference>
<dbReference type="PROSITE" id="PS00061">
    <property type="entry name" value="ADH_SHORT"/>
    <property type="match status" value="1"/>
</dbReference>
<dbReference type="PANTHER" id="PTHR42760:SF123">
    <property type="entry name" value="OXIDOREDUCTASE"/>
    <property type="match status" value="1"/>
</dbReference>
<reference evidence="3 4" key="1">
    <citation type="submission" date="2020-07" db="EMBL/GenBank/DDBJ databases">
        <authorList>
            <person name="Li M."/>
        </authorList>
    </citation>
    <scope>NUCLEOTIDE SEQUENCE [LARGE SCALE GENOMIC DNA]</scope>
    <source>
        <strain evidence="3 4">DSM 23284</strain>
    </source>
</reference>
<dbReference type="InterPro" id="IPR057326">
    <property type="entry name" value="KR_dom"/>
</dbReference>
<dbReference type="InterPro" id="IPR036291">
    <property type="entry name" value="NAD(P)-bd_dom_sf"/>
</dbReference>
<dbReference type="GO" id="GO:0016616">
    <property type="term" value="F:oxidoreductase activity, acting on the CH-OH group of donors, NAD or NADP as acceptor"/>
    <property type="evidence" value="ECO:0007669"/>
    <property type="project" value="UniProtKB-ARBA"/>
</dbReference>
<feature type="domain" description="Ketoreductase" evidence="2">
    <location>
        <begin position="8"/>
        <end position="214"/>
    </location>
</feature>
<name>A0A838XST8_9HYPH</name>
<comment type="caution">
    <text evidence="3">The sequence shown here is derived from an EMBL/GenBank/DDBJ whole genome shotgun (WGS) entry which is preliminary data.</text>
</comment>
<dbReference type="RefSeq" id="WP_181758285.1">
    <property type="nucleotide sequence ID" value="NZ_BMCR01000001.1"/>
</dbReference>
<dbReference type="EMBL" id="JACEON010000001">
    <property type="protein sequence ID" value="MBA4610083.1"/>
    <property type="molecule type" value="Genomic_DNA"/>
</dbReference>
<dbReference type="InterPro" id="IPR002347">
    <property type="entry name" value="SDR_fam"/>
</dbReference>
<reference evidence="3 4" key="2">
    <citation type="submission" date="2020-08" db="EMBL/GenBank/DDBJ databases">
        <title>Stappia taiwanensis sp. nov., isolated from a coastal thermal spring.</title>
        <authorList>
            <person name="Kampfer P."/>
        </authorList>
    </citation>
    <scope>NUCLEOTIDE SEQUENCE [LARGE SCALE GENOMIC DNA]</scope>
    <source>
        <strain evidence="3 4">DSM 23284</strain>
    </source>
</reference>
<dbReference type="SUPFAM" id="SSF51735">
    <property type="entry name" value="NAD(P)-binding Rossmann-fold domains"/>
    <property type="match status" value="1"/>
</dbReference>
<accession>A0A838XST8</accession>
<dbReference type="FunFam" id="3.40.50.720:FF:000084">
    <property type="entry name" value="Short-chain dehydrogenase reductase"/>
    <property type="match status" value="1"/>
</dbReference>
<dbReference type="InterPro" id="IPR020904">
    <property type="entry name" value="Sc_DH/Rdtase_CS"/>
</dbReference>
<evidence type="ECO:0000259" key="2">
    <source>
        <dbReference type="SMART" id="SM00822"/>
    </source>
</evidence>
<evidence type="ECO:0000256" key="1">
    <source>
        <dbReference type="ARBA" id="ARBA00006484"/>
    </source>
</evidence>
<dbReference type="PRINTS" id="PR00080">
    <property type="entry name" value="SDRFAMILY"/>
</dbReference>
<dbReference type="GO" id="GO:0030497">
    <property type="term" value="P:fatty acid elongation"/>
    <property type="evidence" value="ECO:0007669"/>
    <property type="project" value="TreeGrafter"/>
</dbReference>
<gene>
    <name evidence="3" type="ORF">H1W37_00355</name>
</gene>
<dbReference type="Gene3D" id="3.40.50.720">
    <property type="entry name" value="NAD(P)-binding Rossmann-like Domain"/>
    <property type="match status" value="1"/>
</dbReference>
<dbReference type="AlphaFoldDB" id="A0A838XST8"/>
<dbReference type="PANTHER" id="PTHR42760">
    <property type="entry name" value="SHORT-CHAIN DEHYDROGENASES/REDUCTASES FAMILY MEMBER"/>
    <property type="match status" value="1"/>
</dbReference>
<protein>
    <submittedName>
        <fullName evidence="3">SDR family oxidoreductase</fullName>
    </submittedName>
</protein>
<comment type="similarity">
    <text evidence="1">Belongs to the short-chain dehydrogenases/reductases (SDR) family.</text>
</comment>